<keyword evidence="1" id="KW-0812">Transmembrane</keyword>
<feature type="transmembrane region" description="Helical" evidence="1">
    <location>
        <begin position="20"/>
        <end position="41"/>
    </location>
</feature>
<name>A0AAW6KLF1_9BACI</name>
<dbReference type="Proteomes" id="UP001216709">
    <property type="component" value="Unassembled WGS sequence"/>
</dbReference>
<accession>A0AAW6KLF1</accession>
<proteinExistence type="predicted"/>
<organism evidence="2 3">
    <name type="scientific">Bacillus paralicheniformis</name>
    <dbReference type="NCBI Taxonomy" id="1648923"/>
    <lineage>
        <taxon>Bacteria</taxon>
        <taxon>Bacillati</taxon>
        <taxon>Bacillota</taxon>
        <taxon>Bacilli</taxon>
        <taxon>Bacillales</taxon>
        <taxon>Bacillaceae</taxon>
        <taxon>Bacillus</taxon>
    </lineage>
</organism>
<reference evidence="2" key="1">
    <citation type="submission" date="2022-12" db="EMBL/GenBank/DDBJ databases">
        <title>Draft Genome Sequences of Bacillus licheniformis and Bacillus paralicheniformis strains isolated from Irish skim milk powders.</title>
        <authorList>
            <person name="Lourenco A."/>
            <person name="Li F."/>
            <person name="Geraldine D."/>
            <person name="Tobin J.T."/>
            <person name="Butler F."/>
            <person name="Jordan K."/>
            <person name="Obrien T."/>
        </authorList>
    </citation>
    <scope>NUCLEOTIDE SEQUENCE</scope>
    <source>
        <strain evidence="2">3370</strain>
    </source>
</reference>
<feature type="non-terminal residue" evidence="2">
    <location>
        <position position="1"/>
    </location>
</feature>
<keyword evidence="1" id="KW-1133">Transmembrane helix</keyword>
<dbReference type="PANTHER" id="PTHR46795">
    <property type="entry name" value="ABC TRANSPORTER PERMEASE-RELATED-RELATED"/>
    <property type="match status" value="1"/>
</dbReference>
<keyword evidence="1" id="KW-0472">Membrane</keyword>
<evidence type="ECO:0000313" key="2">
    <source>
        <dbReference type="EMBL" id="MDE1455852.1"/>
    </source>
</evidence>
<feature type="non-terminal residue" evidence="2">
    <location>
        <position position="84"/>
    </location>
</feature>
<sequence length="84" mass="9597">IYFAAVDYEVYDISKGYGPVLFVGLFIGIVFFVSAGSFLYFRLYTDLDDDKQKFKSIAKMGLTDRELHKVLNRQIGILFFAPIA</sequence>
<comment type="caution">
    <text evidence="2">The sequence shown here is derived from an EMBL/GenBank/DDBJ whole genome shotgun (WGS) entry which is preliminary data.</text>
</comment>
<dbReference type="AlphaFoldDB" id="A0AAW6KLF1"/>
<evidence type="ECO:0000313" key="3">
    <source>
        <dbReference type="Proteomes" id="UP001216709"/>
    </source>
</evidence>
<protein>
    <submittedName>
        <fullName evidence="2">ABC transporter permease</fullName>
    </submittedName>
</protein>
<gene>
    <name evidence="2" type="ORF">PVN32_27540</name>
</gene>
<dbReference type="PANTHER" id="PTHR46795:SF2">
    <property type="entry name" value="ABC TRANSPORTER, PERMEASE PROTEIN"/>
    <property type="match status" value="1"/>
</dbReference>
<evidence type="ECO:0000256" key="1">
    <source>
        <dbReference type="SAM" id="Phobius"/>
    </source>
</evidence>
<dbReference type="InterPro" id="IPR052536">
    <property type="entry name" value="ABC-4_Integral_Memb_Prot"/>
</dbReference>
<dbReference type="EMBL" id="JARAFO010000857">
    <property type="protein sequence ID" value="MDE1455852.1"/>
    <property type="molecule type" value="Genomic_DNA"/>
</dbReference>